<proteinExistence type="predicted"/>
<gene>
    <name evidence="2" type="ORF">ACEZDE_05215</name>
</gene>
<comment type="caution">
    <text evidence="2">The sequence shown here is derived from an EMBL/GenBank/DDBJ whole genome shotgun (WGS) entry which is preliminary data.</text>
</comment>
<protein>
    <recommendedName>
        <fullName evidence="4">LigA protein</fullName>
    </recommendedName>
</protein>
<keyword evidence="1" id="KW-1133">Transmembrane helix</keyword>
<dbReference type="Proteomes" id="UP001592531">
    <property type="component" value="Unassembled WGS sequence"/>
</dbReference>
<evidence type="ECO:0000313" key="2">
    <source>
        <dbReference type="EMBL" id="MFC1416037.1"/>
    </source>
</evidence>
<keyword evidence="1" id="KW-0812">Transmembrane</keyword>
<keyword evidence="1" id="KW-0472">Membrane</keyword>
<name>A0ABV6VQL3_9ACTN</name>
<accession>A0ABV6VQL3</accession>
<reference evidence="2 3" key="1">
    <citation type="submission" date="2024-09" db="EMBL/GenBank/DDBJ databases">
        <authorList>
            <person name="Lee S.D."/>
        </authorList>
    </citation>
    <scope>NUCLEOTIDE SEQUENCE [LARGE SCALE GENOMIC DNA]</scope>
    <source>
        <strain evidence="2 3">N8-3</strain>
    </source>
</reference>
<dbReference type="EMBL" id="JBHFAB010000003">
    <property type="protein sequence ID" value="MFC1416037.1"/>
    <property type="molecule type" value="Genomic_DNA"/>
</dbReference>
<organism evidence="2 3">
    <name type="scientific">Streptacidiphilus cavernicola</name>
    <dbReference type="NCBI Taxonomy" id="3342716"/>
    <lineage>
        <taxon>Bacteria</taxon>
        <taxon>Bacillati</taxon>
        <taxon>Actinomycetota</taxon>
        <taxon>Actinomycetes</taxon>
        <taxon>Kitasatosporales</taxon>
        <taxon>Streptomycetaceae</taxon>
        <taxon>Streptacidiphilus</taxon>
    </lineage>
</organism>
<evidence type="ECO:0000313" key="3">
    <source>
        <dbReference type="Proteomes" id="UP001592531"/>
    </source>
</evidence>
<evidence type="ECO:0008006" key="4">
    <source>
        <dbReference type="Google" id="ProtNLM"/>
    </source>
</evidence>
<sequence>MSETEAERELRAQLGALVADRPAAFSPAPLVIARVRRSRRRRAVAGALVAVAAVAGGTLVGLDRDRGAAPVEPAKPAPVCRVQLPEAWATALVGSTGRLPTGSSLIAASPNASQVFVQQGDRIVRLTDHLATQTTVMTLPALPTGLAASAWTVTGSFDGQWLVLALKPDDPKYLDTLGLYAWNADTGASRTLLAAVARPTRQIGSWVAGSGRAGWEEEPFRLDGGVANGTVKSRLADLSTGAVGDPGGSVRAFVGDTMLLLDSGNKPRTVALSVSDPAPVPEALSAFLGTHGSWASMTGDGGAFAWGGGTTPVKGPGGKEVGQGPASWDVWWPGEPSVARVTAPKGSYVAGVSPFSTDYAIGTLVRNGAPLGGETSEILIDLRDRSYAPLTAAQDVVLEGSGGGADRVLDILALPRLPDC</sequence>
<dbReference type="RefSeq" id="WP_380532827.1">
    <property type="nucleotide sequence ID" value="NZ_JBHFAB010000003.1"/>
</dbReference>
<keyword evidence="3" id="KW-1185">Reference proteome</keyword>
<feature type="transmembrane region" description="Helical" evidence="1">
    <location>
        <begin position="43"/>
        <end position="62"/>
    </location>
</feature>
<evidence type="ECO:0000256" key="1">
    <source>
        <dbReference type="SAM" id="Phobius"/>
    </source>
</evidence>